<dbReference type="Gene3D" id="2.60.200.20">
    <property type="match status" value="1"/>
</dbReference>
<dbReference type="Pfam" id="PF00069">
    <property type="entry name" value="Pkinase"/>
    <property type="match status" value="1"/>
</dbReference>
<dbReference type="Pfam" id="PF00498">
    <property type="entry name" value="FHA"/>
    <property type="match status" value="1"/>
</dbReference>
<dbReference type="SUPFAM" id="SSF49879">
    <property type="entry name" value="SMAD/FHA domain"/>
    <property type="match status" value="1"/>
</dbReference>
<keyword evidence="6 9" id="KW-0067">ATP-binding</keyword>
<evidence type="ECO:0000256" key="7">
    <source>
        <dbReference type="ARBA" id="ARBA00047899"/>
    </source>
</evidence>
<feature type="domain" description="FHA" evidence="10">
    <location>
        <begin position="358"/>
        <end position="426"/>
    </location>
</feature>
<dbReference type="AlphaFoldDB" id="A0A9D7XG61"/>
<evidence type="ECO:0000256" key="9">
    <source>
        <dbReference type="PROSITE-ProRule" id="PRU10141"/>
    </source>
</evidence>
<comment type="caution">
    <text evidence="12">The sequence shown here is derived from an EMBL/GenBank/DDBJ whole genome shotgun (WGS) entry which is preliminary data.</text>
</comment>
<dbReference type="PANTHER" id="PTHR43895:SF32">
    <property type="entry name" value="SERINE_THREONINE-PROTEIN KINASE CHK1"/>
    <property type="match status" value="1"/>
</dbReference>
<dbReference type="EMBL" id="JADKFW010000021">
    <property type="protein sequence ID" value="MBK9719411.1"/>
    <property type="molecule type" value="Genomic_DNA"/>
</dbReference>
<gene>
    <name evidence="12" type="ORF">IPO85_18230</name>
</gene>
<dbReference type="PROSITE" id="PS50006">
    <property type="entry name" value="FHA_DOMAIN"/>
    <property type="match status" value="1"/>
</dbReference>
<dbReference type="InterPro" id="IPR000719">
    <property type="entry name" value="Prot_kinase_dom"/>
</dbReference>
<dbReference type="CDD" id="cd00060">
    <property type="entry name" value="FHA"/>
    <property type="match status" value="1"/>
</dbReference>
<dbReference type="PROSITE" id="PS00108">
    <property type="entry name" value="PROTEIN_KINASE_ST"/>
    <property type="match status" value="1"/>
</dbReference>
<evidence type="ECO:0000259" key="10">
    <source>
        <dbReference type="PROSITE" id="PS50006"/>
    </source>
</evidence>
<organism evidence="12 13">
    <name type="scientific">Candidatus Defluviibacterium haderslevense</name>
    <dbReference type="NCBI Taxonomy" id="2981993"/>
    <lineage>
        <taxon>Bacteria</taxon>
        <taxon>Pseudomonadati</taxon>
        <taxon>Bacteroidota</taxon>
        <taxon>Saprospiria</taxon>
        <taxon>Saprospirales</taxon>
        <taxon>Saprospiraceae</taxon>
        <taxon>Candidatus Defluviibacterium</taxon>
    </lineage>
</organism>
<feature type="domain" description="Protein kinase" evidence="11">
    <location>
        <begin position="41"/>
        <end position="317"/>
    </location>
</feature>
<dbReference type="GO" id="GO:0005524">
    <property type="term" value="F:ATP binding"/>
    <property type="evidence" value="ECO:0007669"/>
    <property type="project" value="UniProtKB-UniRule"/>
</dbReference>
<evidence type="ECO:0000256" key="8">
    <source>
        <dbReference type="ARBA" id="ARBA00048679"/>
    </source>
</evidence>
<reference evidence="12 13" key="1">
    <citation type="submission" date="2020-10" db="EMBL/GenBank/DDBJ databases">
        <title>Connecting structure to function with the recovery of over 1000 high-quality activated sludge metagenome-assembled genomes encoding full-length rRNA genes using long-read sequencing.</title>
        <authorList>
            <person name="Singleton C.M."/>
            <person name="Petriglieri F."/>
            <person name="Kristensen J.M."/>
            <person name="Kirkegaard R.H."/>
            <person name="Michaelsen T.Y."/>
            <person name="Andersen M.H."/>
            <person name="Karst S.M."/>
            <person name="Dueholm M.S."/>
            <person name="Nielsen P.H."/>
            <person name="Albertsen M."/>
        </authorList>
    </citation>
    <scope>NUCLEOTIDE SEQUENCE [LARGE SCALE GENOMIC DNA]</scope>
    <source>
        <strain evidence="12">Ribe_18-Q3-R11-54_BAT3C.373</strain>
    </source>
</reference>
<protein>
    <recommendedName>
        <fullName evidence="1">non-specific serine/threonine protein kinase</fullName>
        <ecNumber evidence="1">2.7.11.1</ecNumber>
    </recommendedName>
</protein>
<evidence type="ECO:0000259" key="11">
    <source>
        <dbReference type="PROSITE" id="PS50011"/>
    </source>
</evidence>
<sequence>MSSIDSLRIAEGRIFFESRTSIPEGISLNPKDKVYLNSGPYICKSMLGEGGFGHVYHIVSETTDESYALKILDLSRKDPKDFDNYKKRFQQGFEIGRLKSNNLVTNFFHGELKGNPYIVMEYCGFGSLRSMIGNTLERAFFDRVCKSIINGLKALHENGIVHRDLKPENILLDDSKESKLSDYDISILVDRRQTTTNWLGHLQQVWGTLPYAPPEQLDVSKGIKSLTFAADIFSFGITAYELATKGCLPYGSIEEVNVDPEKYYEKIRKGKFTPITTFNVKIDPYWVSIIHKCISPNVADRFANATELYRSLPNSFIAKPYSPEPLNGIWQLQILNGVERGKVFNLNALLSLKSDNCLTLGFGEDKSDLTNDIGIQEYYSRFISRKHATFIFEEGSWYLKDGQMSETSLTEWKQSKNGTFVNSYQLEENEKFLLKDGDLIQIGGETSLQLKLY</sequence>
<evidence type="ECO:0000256" key="2">
    <source>
        <dbReference type="ARBA" id="ARBA00022527"/>
    </source>
</evidence>
<dbReference type="InterPro" id="IPR011009">
    <property type="entry name" value="Kinase-like_dom_sf"/>
</dbReference>
<dbReference type="SMART" id="SM00220">
    <property type="entry name" value="S_TKc"/>
    <property type="match status" value="1"/>
</dbReference>
<dbReference type="GO" id="GO:0004674">
    <property type="term" value="F:protein serine/threonine kinase activity"/>
    <property type="evidence" value="ECO:0007669"/>
    <property type="project" value="UniProtKB-KW"/>
</dbReference>
<dbReference type="InterPro" id="IPR008984">
    <property type="entry name" value="SMAD_FHA_dom_sf"/>
</dbReference>
<evidence type="ECO:0000313" key="12">
    <source>
        <dbReference type="EMBL" id="MBK9719411.1"/>
    </source>
</evidence>
<dbReference type="InterPro" id="IPR017441">
    <property type="entry name" value="Protein_kinase_ATP_BS"/>
</dbReference>
<evidence type="ECO:0000256" key="4">
    <source>
        <dbReference type="ARBA" id="ARBA00022741"/>
    </source>
</evidence>
<comment type="catalytic activity">
    <reaction evidence="7">
        <text>L-threonyl-[protein] + ATP = O-phospho-L-threonyl-[protein] + ADP + H(+)</text>
        <dbReference type="Rhea" id="RHEA:46608"/>
        <dbReference type="Rhea" id="RHEA-COMP:11060"/>
        <dbReference type="Rhea" id="RHEA-COMP:11605"/>
        <dbReference type="ChEBI" id="CHEBI:15378"/>
        <dbReference type="ChEBI" id="CHEBI:30013"/>
        <dbReference type="ChEBI" id="CHEBI:30616"/>
        <dbReference type="ChEBI" id="CHEBI:61977"/>
        <dbReference type="ChEBI" id="CHEBI:456216"/>
        <dbReference type="EC" id="2.7.11.1"/>
    </reaction>
</comment>
<keyword evidence="4 9" id="KW-0547">Nucleotide-binding</keyword>
<dbReference type="CDD" id="cd14014">
    <property type="entry name" value="STKc_PknB_like"/>
    <property type="match status" value="1"/>
</dbReference>
<dbReference type="InterPro" id="IPR000253">
    <property type="entry name" value="FHA_dom"/>
</dbReference>
<evidence type="ECO:0000256" key="5">
    <source>
        <dbReference type="ARBA" id="ARBA00022777"/>
    </source>
</evidence>
<accession>A0A9D7XG61</accession>
<comment type="catalytic activity">
    <reaction evidence="8">
        <text>L-seryl-[protein] + ATP = O-phospho-L-seryl-[protein] + ADP + H(+)</text>
        <dbReference type="Rhea" id="RHEA:17989"/>
        <dbReference type="Rhea" id="RHEA-COMP:9863"/>
        <dbReference type="Rhea" id="RHEA-COMP:11604"/>
        <dbReference type="ChEBI" id="CHEBI:15378"/>
        <dbReference type="ChEBI" id="CHEBI:29999"/>
        <dbReference type="ChEBI" id="CHEBI:30616"/>
        <dbReference type="ChEBI" id="CHEBI:83421"/>
        <dbReference type="ChEBI" id="CHEBI:456216"/>
        <dbReference type="EC" id="2.7.11.1"/>
    </reaction>
</comment>
<dbReference type="EC" id="2.7.11.1" evidence="1"/>
<dbReference type="InterPro" id="IPR008271">
    <property type="entry name" value="Ser/Thr_kinase_AS"/>
</dbReference>
<dbReference type="Gene3D" id="1.10.510.10">
    <property type="entry name" value="Transferase(Phosphotransferase) domain 1"/>
    <property type="match status" value="1"/>
</dbReference>
<dbReference type="PROSITE" id="PS50011">
    <property type="entry name" value="PROTEIN_KINASE_DOM"/>
    <property type="match status" value="1"/>
</dbReference>
<dbReference type="Proteomes" id="UP000808349">
    <property type="component" value="Unassembled WGS sequence"/>
</dbReference>
<proteinExistence type="predicted"/>
<evidence type="ECO:0000256" key="6">
    <source>
        <dbReference type="ARBA" id="ARBA00022840"/>
    </source>
</evidence>
<keyword evidence="3" id="KW-0808">Transferase</keyword>
<evidence type="ECO:0000313" key="13">
    <source>
        <dbReference type="Proteomes" id="UP000808349"/>
    </source>
</evidence>
<evidence type="ECO:0000256" key="1">
    <source>
        <dbReference type="ARBA" id="ARBA00012513"/>
    </source>
</evidence>
<name>A0A9D7XG61_9BACT</name>
<dbReference type="SUPFAM" id="SSF56112">
    <property type="entry name" value="Protein kinase-like (PK-like)"/>
    <property type="match status" value="1"/>
</dbReference>
<keyword evidence="2" id="KW-0723">Serine/threonine-protein kinase</keyword>
<dbReference type="PANTHER" id="PTHR43895">
    <property type="entry name" value="CALCIUM/CALMODULIN-DEPENDENT PROTEIN KINASE KINASE-RELATED"/>
    <property type="match status" value="1"/>
</dbReference>
<dbReference type="PROSITE" id="PS00107">
    <property type="entry name" value="PROTEIN_KINASE_ATP"/>
    <property type="match status" value="1"/>
</dbReference>
<dbReference type="GO" id="GO:0007165">
    <property type="term" value="P:signal transduction"/>
    <property type="evidence" value="ECO:0007669"/>
    <property type="project" value="TreeGrafter"/>
</dbReference>
<feature type="binding site" evidence="9">
    <location>
        <position position="70"/>
    </location>
    <ligand>
        <name>ATP</name>
        <dbReference type="ChEBI" id="CHEBI:30616"/>
    </ligand>
</feature>
<keyword evidence="5 12" id="KW-0418">Kinase</keyword>
<evidence type="ECO:0000256" key="3">
    <source>
        <dbReference type="ARBA" id="ARBA00022679"/>
    </source>
</evidence>